<dbReference type="AlphaFoldDB" id="I3R249"/>
<evidence type="ECO:0000313" key="2">
    <source>
        <dbReference type="Proteomes" id="UP000006469"/>
    </source>
</evidence>
<dbReference type="Proteomes" id="UP000006469">
    <property type="component" value="Chromosome"/>
</dbReference>
<dbReference type="KEGG" id="hme:HFX_0584"/>
<name>I3R249_HALMT</name>
<dbReference type="HOGENOM" id="CLU_2629594_0_0_2"/>
<dbReference type="EMBL" id="CP001868">
    <property type="protein sequence ID" value="AFK18309.1"/>
    <property type="molecule type" value="Genomic_DNA"/>
</dbReference>
<organism evidence="1 2">
    <name type="scientific">Haloferax mediterranei (strain ATCC 33500 / DSM 1411 / JCM 8866 / NBRC 14739 / NCIMB 2177 / R-4)</name>
    <name type="common">Halobacterium mediterranei</name>
    <dbReference type="NCBI Taxonomy" id="523841"/>
    <lineage>
        <taxon>Archaea</taxon>
        <taxon>Methanobacteriati</taxon>
        <taxon>Methanobacteriota</taxon>
        <taxon>Stenosarchaea group</taxon>
        <taxon>Halobacteria</taxon>
        <taxon>Halobacteriales</taxon>
        <taxon>Haloferacaceae</taxon>
        <taxon>Haloferax</taxon>
    </lineage>
</organism>
<evidence type="ECO:0000313" key="1">
    <source>
        <dbReference type="EMBL" id="AFK18309.1"/>
    </source>
</evidence>
<gene>
    <name evidence="1" type="ordered locus">HFX_0584</name>
</gene>
<protein>
    <submittedName>
        <fullName evidence="1">Uncharacterized protein</fullName>
    </submittedName>
</protein>
<accession>I3R249</accession>
<reference evidence="1 2" key="1">
    <citation type="journal article" date="2012" name="J. Bacteriol.">
        <title>Complete genome sequence of the metabolically versatile halophilic archaeon Haloferax mediterranei, a poly(3-hydroxybutyrate-co-3-hydroxyvalerate) producer.</title>
        <authorList>
            <person name="Han J."/>
            <person name="Zhang F."/>
            <person name="Hou J."/>
            <person name="Liu X."/>
            <person name="Li M."/>
            <person name="Liu H."/>
            <person name="Cai L."/>
            <person name="Zhang B."/>
            <person name="Chen Y."/>
            <person name="Zhou J."/>
            <person name="Hu S."/>
            <person name="Xiang H."/>
        </authorList>
    </citation>
    <scope>NUCLEOTIDE SEQUENCE [LARGE SCALE GENOMIC DNA]</scope>
    <source>
        <strain evidence="2">ATCC 33500 / DSM 1411 / JCM 8866 / NBRC 14739 / NCIMB 2177 / R-4</strain>
    </source>
</reference>
<proteinExistence type="predicted"/>
<sequence length="77" mass="8016">MSPVSGTVPAPTAGELDETLSSEARLSDGSPSLGDVSSWACHWLPLRGETSPADFQGRLSPHGLCRLAMFVAAFKSA</sequence>